<name>A0A0A9CI32_ARUDO</name>
<protein>
    <submittedName>
        <fullName evidence="1">Uncharacterized protein</fullName>
    </submittedName>
</protein>
<reference evidence="1" key="2">
    <citation type="journal article" date="2015" name="Data Brief">
        <title>Shoot transcriptome of the giant reed, Arundo donax.</title>
        <authorList>
            <person name="Barrero R.A."/>
            <person name="Guerrero F.D."/>
            <person name="Moolhuijzen P."/>
            <person name="Goolsby J.A."/>
            <person name="Tidwell J."/>
            <person name="Bellgard S.E."/>
            <person name="Bellgard M.I."/>
        </authorList>
    </citation>
    <scope>NUCLEOTIDE SEQUENCE</scope>
    <source>
        <tissue evidence="1">Shoot tissue taken approximately 20 cm above the soil surface</tissue>
    </source>
</reference>
<reference evidence="1" key="1">
    <citation type="submission" date="2014-09" db="EMBL/GenBank/DDBJ databases">
        <authorList>
            <person name="Magalhaes I.L.F."/>
            <person name="Oliveira U."/>
            <person name="Santos F.R."/>
            <person name="Vidigal T.H.D.A."/>
            <person name="Brescovit A.D."/>
            <person name="Santos A.J."/>
        </authorList>
    </citation>
    <scope>NUCLEOTIDE SEQUENCE</scope>
    <source>
        <tissue evidence="1">Shoot tissue taken approximately 20 cm above the soil surface</tissue>
    </source>
</reference>
<accession>A0A0A9CI32</accession>
<evidence type="ECO:0000313" key="1">
    <source>
        <dbReference type="EMBL" id="JAD74088.1"/>
    </source>
</evidence>
<proteinExistence type="predicted"/>
<sequence>MMGGYFYIHQLLSCYRVMIQQPTFLSMYLRWRWTTTHPLVCTQDAC</sequence>
<organism evidence="1">
    <name type="scientific">Arundo donax</name>
    <name type="common">Giant reed</name>
    <name type="synonym">Donax arundinaceus</name>
    <dbReference type="NCBI Taxonomy" id="35708"/>
    <lineage>
        <taxon>Eukaryota</taxon>
        <taxon>Viridiplantae</taxon>
        <taxon>Streptophyta</taxon>
        <taxon>Embryophyta</taxon>
        <taxon>Tracheophyta</taxon>
        <taxon>Spermatophyta</taxon>
        <taxon>Magnoliopsida</taxon>
        <taxon>Liliopsida</taxon>
        <taxon>Poales</taxon>
        <taxon>Poaceae</taxon>
        <taxon>PACMAD clade</taxon>
        <taxon>Arundinoideae</taxon>
        <taxon>Arundineae</taxon>
        <taxon>Arundo</taxon>
    </lineage>
</organism>
<dbReference type="AlphaFoldDB" id="A0A0A9CI32"/>
<dbReference type="EMBL" id="GBRH01223807">
    <property type="protein sequence ID" value="JAD74088.1"/>
    <property type="molecule type" value="Transcribed_RNA"/>
</dbReference>